<gene>
    <name evidence="7" type="ORF">BBI01_18015</name>
</gene>
<proteinExistence type="predicted"/>
<feature type="transmembrane region" description="Helical" evidence="5">
    <location>
        <begin position="67"/>
        <end position="90"/>
    </location>
</feature>
<evidence type="ECO:0000256" key="4">
    <source>
        <dbReference type="ARBA" id="ARBA00023136"/>
    </source>
</evidence>
<evidence type="ECO:0000313" key="7">
    <source>
        <dbReference type="EMBL" id="OCA69180.1"/>
    </source>
</evidence>
<keyword evidence="2 5" id="KW-0812">Transmembrane</keyword>
<sequence length="488" mass="56177">MPTITAYFFILLFCYASVSKLLDFENFQVQIAQSPLLSAYAGYISYAVIIAELFFALLLVIPYSRLLGLYCSLAIMISFTIYIYLILNFSDFIPCSCGGILEKLGWTEHLFFNLGCILLALTSILLVEYDKMKKILHYSLNIVAISIASTSVVVYLFYSSEYTIKNENNFTRRYFPNALFEDNRVSLDHQFYYFAGNNSDSIFLGDITSPLQIKIIGSDLRKVENLKVGLDSYDYSFKRLRLTVKDNYYYFSDGSVPIIYMGRFNQSSAKTVSYRQVYFNQFIPIDSTRFVFRTISAKTKSFTLGIQKYDSREKAVMHPEIITKQADGIFDSDGNLISSRQNAYLIYTYIYRNQFILMDENLNILSTQNTIDTTSVAKIQTKTLADGRTKMNAPPFKVNKLQASVNKLLLNQSDLIGKNESEKRWKSSWAIDIYNFEKKQYIASFYIPHNKGEKLTGLLATKDRIYVLTSSELISYRYRNNLSSIINK</sequence>
<evidence type="ECO:0000313" key="8">
    <source>
        <dbReference type="Proteomes" id="UP000092651"/>
    </source>
</evidence>
<keyword evidence="3 5" id="KW-1133">Transmembrane helix</keyword>
<dbReference type="Proteomes" id="UP000092651">
    <property type="component" value="Unassembled WGS sequence"/>
</dbReference>
<feature type="transmembrane region" description="Helical" evidence="5">
    <location>
        <begin position="139"/>
        <end position="158"/>
    </location>
</feature>
<evidence type="ECO:0000256" key="2">
    <source>
        <dbReference type="ARBA" id="ARBA00022692"/>
    </source>
</evidence>
<evidence type="ECO:0000256" key="5">
    <source>
        <dbReference type="SAM" id="Phobius"/>
    </source>
</evidence>
<dbReference type="GO" id="GO:0030416">
    <property type="term" value="P:methylamine metabolic process"/>
    <property type="evidence" value="ECO:0007669"/>
    <property type="project" value="InterPro"/>
</dbReference>
<feature type="transmembrane region" description="Helical" evidence="5">
    <location>
        <begin position="40"/>
        <end position="60"/>
    </location>
</feature>
<dbReference type="GO" id="GO:0016020">
    <property type="term" value="C:membrane"/>
    <property type="evidence" value="ECO:0007669"/>
    <property type="project" value="UniProtKB-SubCell"/>
</dbReference>
<dbReference type="EMBL" id="MAYH01000048">
    <property type="protein sequence ID" value="OCA69180.1"/>
    <property type="molecule type" value="Genomic_DNA"/>
</dbReference>
<comment type="caution">
    <text evidence="7">The sequence shown here is derived from an EMBL/GenBank/DDBJ whole genome shotgun (WGS) entry which is preliminary data.</text>
</comment>
<keyword evidence="4 5" id="KW-0472">Membrane</keyword>
<evidence type="ECO:0000259" key="6">
    <source>
        <dbReference type="Pfam" id="PF07291"/>
    </source>
</evidence>
<feature type="transmembrane region" description="Helical" evidence="5">
    <location>
        <begin position="110"/>
        <end position="127"/>
    </location>
</feature>
<dbReference type="Pfam" id="PF07291">
    <property type="entry name" value="MauE"/>
    <property type="match status" value="1"/>
</dbReference>
<comment type="subcellular location">
    <subcellularLocation>
        <location evidence="1">Membrane</location>
        <topology evidence="1">Multi-pass membrane protein</topology>
    </subcellularLocation>
</comment>
<evidence type="ECO:0000256" key="3">
    <source>
        <dbReference type="ARBA" id="ARBA00022989"/>
    </source>
</evidence>
<name>A0A1B8ZC60_9FLAO</name>
<dbReference type="InterPro" id="IPR009908">
    <property type="entry name" value="Methylamine_util_MauE"/>
</dbReference>
<reference evidence="7 8" key="1">
    <citation type="submission" date="2016-07" db="EMBL/GenBank/DDBJ databases">
        <authorList>
            <person name="Jeong J.-J."/>
            <person name="Kim D.W."/>
            <person name="Sang M.K."/>
            <person name="Choi I.-G."/>
            <person name="Kim K.D."/>
        </authorList>
    </citation>
    <scope>NUCLEOTIDE SEQUENCE [LARGE SCALE GENOMIC DNA]</scope>
    <source>
        <strain evidence="7 8">UTM-3</strain>
    </source>
</reference>
<keyword evidence="8" id="KW-1185">Reference proteome</keyword>
<feature type="domain" description="Methylamine utilisation protein MauE" evidence="6">
    <location>
        <begin position="3"/>
        <end position="125"/>
    </location>
</feature>
<dbReference type="AlphaFoldDB" id="A0A1B8ZC60"/>
<organism evidence="7 8">
    <name type="scientific">Chryseobacterium artocarpi</name>
    <dbReference type="NCBI Taxonomy" id="1414727"/>
    <lineage>
        <taxon>Bacteria</taxon>
        <taxon>Pseudomonadati</taxon>
        <taxon>Bacteroidota</taxon>
        <taxon>Flavobacteriia</taxon>
        <taxon>Flavobacteriales</taxon>
        <taxon>Weeksellaceae</taxon>
        <taxon>Chryseobacterium group</taxon>
        <taxon>Chryseobacterium</taxon>
    </lineage>
</organism>
<accession>A0A1B8ZC60</accession>
<protein>
    <recommendedName>
        <fullName evidence="6">Methylamine utilisation protein MauE domain-containing protein</fullName>
    </recommendedName>
</protein>
<evidence type="ECO:0000256" key="1">
    <source>
        <dbReference type="ARBA" id="ARBA00004141"/>
    </source>
</evidence>